<dbReference type="GO" id="GO:0003677">
    <property type="term" value="F:DNA binding"/>
    <property type="evidence" value="ECO:0007669"/>
    <property type="project" value="UniProtKB-KW"/>
</dbReference>
<dbReference type="Pfam" id="PF00196">
    <property type="entry name" value="GerE"/>
    <property type="match status" value="1"/>
</dbReference>
<evidence type="ECO:0000256" key="2">
    <source>
        <dbReference type="ARBA" id="ARBA00023015"/>
    </source>
</evidence>
<dbReference type="InterPro" id="IPR039420">
    <property type="entry name" value="WalR-like"/>
</dbReference>
<proteinExistence type="predicted"/>
<dbReference type="AlphaFoldDB" id="A0A1C3P5W0"/>
<evidence type="ECO:0000256" key="3">
    <source>
        <dbReference type="ARBA" id="ARBA00023125"/>
    </source>
</evidence>
<dbReference type="Proteomes" id="UP000199013">
    <property type="component" value="Unassembled WGS sequence"/>
</dbReference>
<dbReference type="PROSITE" id="PS50043">
    <property type="entry name" value="HTH_LUXR_2"/>
    <property type="match status" value="1"/>
</dbReference>
<gene>
    <name evidence="8" type="ORF">FDG2_4417</name>
</gene>
<keyword evidence="2" id="KW-0805">Transcription regulation</keyword>
<accession>A0A1C3P5W0</accession>
<dbReference type="EMBL" id="FLUV01001850">
    <property type="protein sequence ID" value="SBW25088.1"/>
    <property type="molecule type" value="Genomic_DNA"/>
</dbReference>
<dbReference type="InterPro" id="IPR016032">
    <property type="entry name" value="Sig_transdc_resp-reg_C-effctor"/>
</dbReference>
<dbReference type="GO" id="GO:0006355">
    <property type="term" value="P:regulation of DNA-templated transcription"/>
    <property type="evidence" value="ECO:0007669"/>
    <property type="project" value="InterPro"/>
</dbReference>
<evidence type="ECO:0000259" key="7">
    <source>
        <dbReference type="PROSITE" id="PS50110"/>
    </source>
</evidence>
<evidence type="ECO:0000259" key="6">
    <source>
        <dbReference type="PROSITE" id="PS50043"/>
    </source>
</evidence>
<organism evidence="8 9">
    <name type="scientific">Candidatus Protofrankia californiensis</name>
    <dbReference type="NCBI Taxonomy" id="1839754"/>
    <lineage>
        <taxon>Bacteria</taxon>
        <taxon>Bacillati</taxon>
        <taxon>Actinomycetota</taxon>
        <taxon>Actinomycetes</taxon>
        <taxon>Frankiales</taxon>
        <taxon>Frankiaceae</taxon>
        <taxon>Protofrankia</taxon>
    </lineage>
</organism>
<keyword evidence="1" id="KW-0597">Phosphoprotein</keyword>
<dbReference type="InterPro" id="IPR058245">
    <property type="entry name" value="NreC/VraR/RcsB-like_REC"/>
</dbReference>
<dbReference type="SUPFAM" id="SSF52172">
    <property type="entry name" value="CheY-like"/>
    <property type="match status" value="1"/>
</dbReference>
<name>A0A1C3P5W0_9ACTN</name>
<reference evidence="9" key="1">
    <citation type="submission" date="2016-02" db="EMBL/GenBank/DDBJ databases">
        <authorList>
            <person name="Wibberg D."/>
        </authorList>
    </citation>
    <scope>NUCLEOTIDE SEQUENCE [LARGE SCALE GENOMIC DNA]</scope>
</reference>
<feature type="domain" description="HTH luxR-type" evidence="6">
    <location>
        <begin position="142"/>
        <end position="212"/>
    </location>
</feature>
<dbReference type="PANTHER" id="PTHR43214:SF24">
    <property type="entry name" value="TRANSCRIPTIONAL REGULATORY PROTEIN NARL-RELATED"/>
    <property type="match status" value="1"/>
</dbReference>
<evidence type="ECO:0000256" key="4">
    <source>
        <dbReference type="ARBA" id="ARBA00023163"/>
    </source>
</evidence>
<dbReference type="InterPro" id="IPR011006">
    <property type="entry name" value="CheY-like_superfamily"/>
</dbReference>
<dbReference type="SUPFAM" id="SSF46894">
    <property type="entry name" value="C-terminal effector domain of the bipartite response regulators"/>
    <property type="match status" value="1"/>
</dbReference>
<dbReference type="InterPro" id="IPR000792">
    <property type="entry name" value="Tscrpt_reg_LuxR_C"/>
</dbReference>
<keyword evidence="9" id="KW-1185">Reference proteome</keyword>
<dbReference type="SMART" id="SM00421">
    <property type="entry name" value="HTH_LUXR"/>
    <property type="match status" value="1"/>
</dbReference>
<evidence type="ECO:0000313" key="9">
    <source>
        <dbReference type="Proteomes" id="UP000199013"/>
    </source>
</evidence>
<evidence type="ECO:0000256" key="1">
    <source>
        <dbReference type="ARBA" id="ARBA00022553"/>
    </source>
</evidence>
<keyword evidence="4" id="KW-0804">Transcription</keyword>
<keyword evidence="3" id="KW-0238">DNA-binding</keyword>
<protein>
    <submittedName>
        <fullName evidence="8">Uncharacterized protein</fullName>
    </submittedName>
</protein>
<dbReference type="PROSITE" id="PS50110">
    <property type="entry name" value="RESPONSE_REGULATORY"/>
    <property type="match status" value="1"/>
</dbReference>
<evidence type="ECO:0000313" key="8">
    <source>
        <dbReference type="EMBL" id="SBW25088.1"/>
    </source>
</evidence>
<evidence type="ECO:0000256" key="5">
    <source>
        <dbReference type="PROSITE-ProRule" id="PRU00169"/>
    </source>
</evidence>
<sequence>MIIVSGQRIADAGFRRILDEQPDINVVGEAIDVQEALLLVDRQRPDVCLLNPRASGMDGATRLLVSRGVAVVVITSFSGDNVAVAIKCYEALRGGALSVLTKDVTPRVLVDAVHAAAQGFALISFPDEVRKDFAKLKPGTKHKKPKKPFTDREKEVLDALVVTQTCEVRTDEEIAKKLIITIATVKSHLISLRRKVGASNRSELAVWAVLNQLAWKESRGFEEFSTPHEKMPDILGLHAEELRWDPDELRAVIDACTASPEEDDD</sequence>
<dbReference type="Pfam" id="PF00072">
    <property type="entry name" value="Response_reg"/>
    <property type="match status" value="1"/>
</dbReference>
<dbReference type="CDD" id="cd06170">
    <property type="entry name" value="LuxR_C_like"/>
    <property type="match status" value="1"/>
</dbReference>
<dbReference type="Gene3D" id="3.40.50.2300">
    <property type="match status" value="1"/>
</dbReference>
<dbReference type="GO" id="GO:0000160">
    <property type="term" value="P:phosphorelay signal transduction system"/>
    <property type="evidence" value="ECO:0007669"/>
    <property type="project" value="InterPro"/>
</dbReference>
<dbReference type="InterPro" id="IPR001789">
    <property type="entry name" value="Sig_transdc_resp-reg_receiver"/>
</dbReference>
<dbReference type="CDD" id="cd17535">
    <property type="entry name" value="REC_NarL-like"/>
    <property type="match status" value="1"/>
</dbReference>
<feature type="domain" description="Response regulatory" evidence="7">
    <location>
        <begin position="1"/>
        <end position="117"/>
    </location>
</feature>
<comment type="caution">
    <text evidence="5">Lacks conserved residue(s) required for the propagation of feature annotation.</text>
</comment>
<dbReference type="PANTHER" id="PTHR43214">
    <property type="entry name" value="TWO-COMPONENT RESPONSE REGULATOR"/>
    <property type="match status" value="1"/>
</dbReference>